<comment type="caution">
    <text evidence="1">The sequence shown here is derived from an EMBL/GenBank/DDBJ whole genome shotgun (WGS) entry which is preliminary data.</text>
</comment>
<organism evidence="1 2">
    <name type="scientific">Trifolium pratense</name>
    <name type="common">Red clover</name>
    <dbReference type="NCBI Taxonomy" id="57577"/>
    <lineage>
        <taxon>Eukaryota</taxon>
        <taxon>Viridiplantae</taxon>
        <taxon>Streptophyta</taxon>
        <taxon>Embryophyta</taxon>
        <taxon>Tracheophyta</taxon>
        <taxon>Spermatophyta</taxon>
        <taxon>Magnoliopsida</taxon>
        <taxon>eudicotyledons</taxon>
        <taxon>Gunneridae</taxon>
        <taxon>Pentapetalae</taxon>
        <taxon>rosids</taxon>
        <taxon>fabids</taxon>
        <taxon>Fabales</taxon>
        <taxon>Fabaceae</taxon>
        <taxon>Papilionoideae</taxon>
        <taxon>50 kb inversion clade</taxon>
        <taxon>NPAAA clade</taxon>
        <taxon>Hologalegina</taxon>
        <taxon>IRL clade</taxon>
        <taxon>Trifolieae</taxon>
        <taxon>Trifolium</taxon>
    </lineage>
</organism>
<proteinExistence type="predicted"/>
<protein>
    <submittedName>
        <fullName evidence="1">Uncharacterized protein</fullName>
    </submittedName>
</protein>
<evidence type="ECO:0000313" key="2">
    <source>
        <dbReference type="Proteomes" id="UP001177021"/>
    </source>
</evidence>
<keyword evidence="2" id="KW-1185">Reference proteome</keyword>
<reference evidence="1" key="1">
    <citation type="submission" date="2023-10" db="EMBL/GenBank/DDBJ databases">
        <authorList>
            <person name="Rodriguez Cubillos JULIANA M."/>
            <person name="De Vega J."/>
        </authorList>
    </citation>
    <scope>NUCLEOTIDE SEQUENCE</scope>
</reference>
<dbReference type="Proteomes" id="UP001177021">
    <property type="component" value="Unassembled WGS sequence"/>
</dbReference>
<evidence type="ECO:0000313" key="1">
    <source>
        <dbReference type="EMBL" id="CAJ2666218.1"/>
    </source>
</evidence>
<gene>
    <name evidence="1" type="ORF">MILVUS5_LOCUS31050</name>
</gene>
<dbReference type="EMBL" id="CASHSV030000513">
    <property type="protein sequence ID" value="CAJ2666218.1"/>
    <property type="molecule type" value="Genomic_DNA"/>
</dbReference>
<accession>A0ACB0LC61</accession>
<sequence>MLKEIDLMEKRLKEGNTLIELESDAVQVLHALMSLVHNSVSASQDQQSLSTSINDYELIHNGKCEKIVNACLKDDPVAKILWDVEPQTLQNVFLAMA</sequence>
<name>A0ACB0LC61_TRIPR</name>